<accession>A0A411Z0I1</accession>
<dbReference type="EMBL" id="QWEY01000007">
    <property type="protein sequence ID" value="RGP36579.1"/>
    <property type="molecule type" value="Genomic_DNA"/>
</dbReference>
<evidence type="ECO:0000256" key="1">
    <source>
        <dbReference type="SAM" id="MobiDB-lite"/>
    </source>
</evidence>
<feature type="compositionally biased region" description="Gly residues" evidence="1">
    <location>
        <begin position="9"/>
        <end position="26"/>
    </location>
</feature>
<evidence type="ECO:0000313" key="3">
    <source>
        <dbReference type="Proteomes" id="UP000284547"/>
    </source>
</evidence>
<protein>
    <submittedName>
        <fullName evidence="2">Uncharacterized protein</fullName>
    </submittedName>
</protein>
<keyword evidence="3" id="KW-1185">Reference proteome</keyword>
<name>A0A411Z0I1_9RHOB</name>
<dbReference type="Proteomes" id="UP000284547">
    <property type="component" value="Unassembled WGS sequence"/>
</dbReference>
<proteinExistence type="predicted"/>
<sequence>MPRRASGIGSTGGAGGSVGGGVGAGGGTGGQGARGLLSHSGVLFRGFPPQLATARPAARAAITRQFMITCSVIVFFCG</sequence>
<reference evidence="2 3" key="1">
    <citation type="submission" date="2018-08" db="EMBL/GenBank/DDBJ databases">
        <title>Flavobacterium tibetense sp. nov., isolated from a wetland YonghuCo on Tibetan Plateau.</title>
        <authorList>
            <person name="Phurbu D."/>
            <person name="Lu H."/>
            <person name="Xing P."/>
        </authorList>
    </citation>
    <scope>NUCLEOTIDE SEQUENCE [LARGE SCALE GENOMIC DNA]</scope>
    <source>
        <strain evidence="2 3">DJC</strain>
    </source>
</reference>
<feature type="region of interest" description="Disordered" evidence="1">
    <location>
        <begin position="1"/>
        <end position="26"/>
    </location>
</feature>
<evidence type="ECO:0000313" key="2">
    <source>
        <dbReference type="EMBL" id="RGP36579.1"/>
    </source>
</evidence>
<dbReference type="AlphaFoldDB" id="A0A411Z0I1"/>
<gene>
    <name evidence="2" type="ORF">D1012_12950</name>
</gene>
<organism evidence="2 3">
    <name type="scientific">Pseudotabrizicola alkalilacus</name>
    <dbReference type="NCBI Taxonomy" id="2305252"/>
    <lineage>
        <taxon>Bacteria</taxon>
        <taxon>Pseudomonadati</taxon>
        <taxon>Pseudomonadota</taxon>
        <taxon>Alphaproteobacteria</taxon>
        <taxon>Rhodobacterales</taxon>
        <taxon>Paracoccaceae</taxon>
        <taxon>Pseudotabrizicola</taxon>
    </lineage>
</organism>
<comment type="caution">
    <text evidence="2">The sequence shown here is derived from an EMBL/GenBank/DDBJ whole genome shotgun (WGS) entry which is preliminary data.</text>
</comment>